<dbReference type="PANTHER" id="PTHR35525:SF3">
    <property type="entry name" value="BLL6575 PROTEIN"/>
    <property type="match status" value="1"/>
</dbReference>
<keyword evidence="3" id="KW-1185">Reference proteome</keyword>
<dbReference type="EMBL" id="JBIRGQ010000013">
    <property type="protein sequence ID" value="MFH8551561.1"/>
    <property type="molecule type" value="Genomic_DNA"/>
</dbReference>
<gene>
    <name evidence="2" type="ORF">ACH4F9_41945</name>
</gene>
<dbReference type="InterPro" id="IPR023286">
    <property type="entry name" value="ABATE_dom_sf"/>
</dbReference>
<dbReference type="SUPFAM" id="SSF160904">
    <property type="entry name" value="Jann2411-like"/>
    <property type="match status" value="1"/>
</dbReference>
<evidence type="ECO:0000313" key="3">
    <source>
        <dbReference type="Proteomes" id="UP001610818"/>
    </source>
</evidence>
<dbReference type="InterPro" id="IPR010852">
    <property type="entry name" value="ABATE"/>
</dbReference>
<organism evidence="2 3">
    <name type="scientific">Streptomyces longisporoflavus</name>
    <dbReference type="NCBI Taxonomy" id="28044"/>
    <lineage>
        <taxon>Bacteria</taxon>
        <taxon>Bacillati</taxon>
        <taxon>Actinomycetota</taxon>
        <taxon>Actinomycetes</taxon>
        <taxon>Kitasatosporales</taxon>
        <taxon>Streptomycetaceae</taxon>
        <taxon>Streptomyces</taxon>
    </lineage>
</organism>
<dbReference type="InterPro" id="IPR021005">
    <property type="entry name" value="Znf_CGNR"/>
</dbReference>
<protein>
    <submittedName>
        <fullName evidence="2">CGNR zinc finger domain-containing protein</fullName>
    </submittedName>
</protein>
<reference evidence="2 3" key="1">
    <citation type="submission" date="2024-10" db="EMBL/GenBank/DDBJ databases">
        <title>The Natural Products Discovery Center: Release of the First 8490 Sequenced Strains for Exploring Actinobacteria Biosynthetic Diversity.</title>
        <authorList>
            <person name="Kalkreuter E."/>
            <person name="Kautsar S.A."/>
            <person name="Yang D."/>
            <person name="Bader C.D."/>
            <person name="Teijaro C.N."/>
            <person name="Fluegel L."/>
            <person name="Davis C.M."/>
            <person name="Simpson J.R."/>
            <person name="Lauterbach L."/>
            <person name="Steele A.D."/>
            <person name="Gui C."/>
            <person name="Meng S."/>
            <person name="Li G."/>
            <person name="Viehrig K."/>
            <person name="Ye F."/>
            <person name="Su P."/>
            <person name="Kiefer A.F."/>
            <person name="Nichols A."/>
            <person name="Cepeda A.J."/>
            <person name="Yan W."/>
            <person name="Fan B."/>
            <person name="Jiang Y."/>
            <person name="Adhikari A."/>
            <person name="Zheng C.-J."/>
            <person name="Schuster L."/>
            <person name="Cowan T.M."/>
            <person name="Smanski M.J."/>
            <person name="Chevrette M.G."/>
            <person name="De Carvalho L.P.S."/>
            <person name="Shen B."/>
        </authorList>
    </citation>
    <scope>NUCLEOTIDE SEQUENCE [LARGE SCALE GENOMIC DNA]</scope>
    <source>
        <strain evidence="2 3">NPDC017990</strain>
    </source>
</reference>
<proteinExistence type="predicted"/>
<dbReference type="Gene3D" id="1.10.3300.10">
    <property type="entry name" value="Jann2411-like domain"/>
    <property type="match status" value="1"/>
</dbReference>
<feature type="domain" description="Zinc finger CGNR" evidence="1">
    <location>
        <begin position="145"/>
        <end position="188"/>
    </location>
</feature>
<dbReference type="Proteomes" id="UP001610818">
    <property type="component" value="Unassembled WGS sequence"/>
</dbReference>
<evidence type="ECO:0000259" key="1">
    <source>
        <dbReference type="Pfam" id="PF11706"/>
    </source>
</evidence>
<evidence type="ECO:0000313" key="2">
    <source>
        <dbReference type="EMBL" id="MFH8551561.1"/>
    </source>
</evidence>
<dbReference type="PANTHER" id="PTHR35525">
    <property type="entry name" value="BLL6575 PROTEIN"/>
    <property type="match status" value="1"/>
</dbReference>
<dbReference type="Pfam" id="PF11706">
    <property type="entry name" value="zf-CGNR"/>
    <property type="match status" value="1"/>
</dbReference>
<accession>A0ABW7R2R1</accession>
<dbReference type="RefSeq" id="WP_397718551.1">
    <property type="nucleotide sequence ID" value="NZ_JBIRGN010000013.1"/>
</dbReference>
<dbReference type="Pfam" id="PF07336">
    <property type="entry name" value="ABATE"/>
    <property type="match status" value="1"/>
</dbReference>
<comment type="caution">
    <text evidence="2">The sequence shown here is derived from an EMBL/GenBank/DDBJ whole genome shotgun (WGS) entry which is preliminary data.</text>
</comment>
<sequence>MKFNFSDYSFAAQVGTDLVNTSPEVRTVGDALADPDAVARFLTEHELRTGIITHGDAPSTRDVDDLHVLRREIRSILEMETEDAVAHAANALVERAGTGPFLDRDDSGRWQWYVATPANTSLGDELAVLVGTGLLGVLHTLSHDRFRHCTASDCRGVFVDTSKAGRRRYCMPGVCGNRRNVASYRARQLAADKARTQRKGRTDA</sequence>
<name>A0ABW7R2R1_9ACTN</name>